<dbReference type="GO" id="GO:0016035">
    <property type="term" value="C:zeta DNA polymerase complex"/>
    <property type="evidence" value="ECO:0007669"/>
    <property type="project" value="InterPro"/>
</dbReference>
<feature type="compositionally biased region" description="Polar residues" evidence="6">
    <location>
        <begin position="631"/>
        <end position="641"/>
    </location>
</feature>
<dbReference type="EC" id="2.7.7.7" evidence="2"/>
<sequence length="2053" mass="228167">MDDFANDGGEGSDEPLLSILNVVVDHVMLPPSPMEPMEFREVMRRMKQRQQQHLDDKEQSSPCQNDNHRSNDDDEELFFSTNNGHNDANNNNNNIAAAPSTLLTDASPTTNLSIQVPILRIFGPVLRNGNYDHVIRTSSASSSQVAPSSQSTTNSSYSSSSSSSCSTNNKHKIPQPQSGCLHLHGAFPYMLARPVVAGPDGSMYRGCYHQSINNDDDDTLERLDWDDADSVSNIVEELQLRLEMALRASYENYSHTTNNDNEVNNGDSTKQTTAATTIPLFIRQITVVTGKGFYTYCAGPPAPFLRVEYYDPSMRWRVKMVLERGVDLDVIYHPNHVQYDYKDNHHNGDTVVPIDGEEIAPLKFRCYEAHIPYTMQVFKDYNLSGLNYCKIGDAKFRGMPKTLRKRFFSKRGGLDDESSVRSVDERAFFLQHTTAEELLWPKLGDSALLKDSRSMIDQYWLKKETSCDLEFDTTVHKILNVLDVMKELPSPLEERQKVHWRAVPSLREIWEQERKRMATLLPPKNDFLSCMEVEDDEDADLDCDDSSDEEIDGTSARDAPPPFTLSVKKHASLPGARHAVKGMQQLFHSSLGLDDEFRRAMKDIVSKHEVFIEDLDNRIKRGKTKRISQPFCLSQQQNSPSEGDFHTPSSLDDGIEALAALGEQFSQASDADDEDNNDISQFTPIARSIQSIEHANANYAATPLSQEEVAAEMEALAFTQAVDDDEIIDTEEARNNPTRIDPFTLEVIDDEDDSCDFLDDEDKMGERKLDDLFTQLATQSEEESHSLNRLRKDKVVSNEPGNFQIFDERNSLSDQNEECLLPDPNEGKDEVIDGSGKSSQIEDRNGATFTASQSTLGSTSTILSDNGRNMPLPQQSPASVYTTQSSEQEPGLKLSGSTFEPVKHVSLRCADVKSSSWFETPQKKEREYPPHWFSFKYNIPAASPSLQKAAFLEPVVRPPSFSYVKTWVKENRKRSTPIDVKHMPAKQQKCSSNSNTQTQTAYTQRPQMGPSQEHGSPDPLAGLGNQGGKLHVSSGGLKTSTSSSNSFTPLTILSIEVHVQCRIKTGIKDHRDIAMVPDPNRDSVFAVVYVYGRDPGGGESLEVLETGVVLVTVQPGNKSPSKASRSTMGISSSVAMHEVSSEEELLRRVASIVRLIDPDALVSWDTQGAGLGYLIERGCALGKPKDGDDGIVASKQKIDMARLLGRTPKARQVDVSSSTKPSADEFGLPEDDQNGKDKESEQMFAGSGLGSEWDDRVGAGAAAASIVGRIVMCGWKIISEECKHPNASYQPAIVSAVLNKRIPFHDNLLLTRWFSMNKGVQRWRVIEYRMTQAMSTVLLFDALDILGRAGEAARLSNVEFSQSLPGIRGSQYKVEGVLLRALQSVNSSEKGDKGINRPSDIRLGGLTGSSHETQTQSQSPKKLLRGSVTKDGGYFFYSPSKTDCSPGGQEALECQALTLEPRSGFYTDPIVVCDFTALYPSLVIAYNLCYSTVAGKLEYHSTRREMRQRGQTTKRIGPFQYSERRTAAVLSKHMESLNGNKKKKKKKDRAYAAPTGTMFVAENVVKGVLPQVLDEMLSTRAMLKKAAKEYKKRVPNLSPSVLRQIEARQLALKYVANVTYGYTSATFSGRSAAPLVADTIVECGRRTLSNAITLANAWGKDMNGRWTNAEVLYGDTDSIFVRLPGRSISEAFAFGEEFCQAVTESNPPPVQLKLEKVYAGSLLQTKKKYCGMMYESATQKRPIFEAKGIETVRKDQCALTQRVLRNALISVFERGVHAAREYLNEQWALIHSGSLPVSEFVLTGRVRSRYRGGKIGPVQAALARRLAEIDPGRVVRHKERLPYVIVASPGMKFRLRENVLTPLELLEQWDSYSIHISYYTTKHVNAALQRCFGLAPFNVNIASWYESCSKPRMRIHYWPDSRSASCSMISKYFGSDTCSLCGKRTKSKGKSRAVVCNSCQQDSVVAVCTALTRLNETQQQANALAATCSDCNGLLEDAGSFAREEVSSARGKRKELSNPMANCICIDCPITYKRHKLRESEIEAVELCKALDI</sequence>
<dbReference type="GO" id="GO:0000166">
    <property type="term" value="F:nucleotide binding"/>
    <property type="evidence" value="ECO:0007669"/>
    <property type="project" value="InterPro"/>
</dbReference>
<dbReference type="PANTHER" id="PTHR45812">
    <property type="entry name" value="DNA POLYMERASE ZETA CATALYTIC SUBUNIT"/>
    <property type="match status" value="1"/>
</dbReference>
<protein>
    <recommendedName>
        <fullName evidence="2">DNA-directed DNA polymerase</fullName>
        <ecNumber evidence="2">2.7.7.7</ecNumber>
    </recommendedName>
</protein>
<feature type="compositionally biased region" description="Polar residues" evidence="6">
    <location>
        <begin position="988"/>
        <end position="1014"/>
    </location>
</feature>
<feature type="compositionally biased region" description="Low complexity" evidence="6">
    <location>
        <begin position="138"/>
        <end position="168"/>
    </location>
</feature>
<keyword evidence="9" id="KW-1185">Reference proteome</keyword>
<evidence type="ECO:0000256" key="1">
    <source>
        <dbReference type="ARBA" id="ARBA00005755"/>
    </source>
</evidence>
<name>A0AAD8YC88_9STRA</name>
<feature type="compositionally biased region" description="Acidic residues" evidence="6">
    <location>
        <begin position="538"/>
        <end position="552"/>
    </location>
</feature>
<evidence type="ECO:0000256" key="2">
    <source>
        <dbReference type="ARBA" id="ARBA00012417"/>
    </source>
</evidence>
<keyword evidence="5" id="KW-0239">DNA-directed DNA polymerase</keyword>
<comment type="caution">
    <text evidence="8">The sequence shown here is derived from an EMBL/GenBank/DDBJ whole genome shotgun (WGS) entry which is preliminary data.</text>
</comment>
<organism evidence="8 9">
    <name type="scientific">Skeletonema marinoi</name>
    <dbReference type="NCBI Taxonomy" id="267567"/>
    <lineage>
        <taxon>Eukaryota</taxon>
        <taxon>Sar</taxon>
        <taxon>Stramenopiles</taxon>
        <taxon>Ochrophyta</taxon>
        <taxon>Bacillariophyta</taxon>
        <taxon>Coscinodiscophyceae</taxon>
        <taxon>Thalassiosirophycidae</taxon>
        <taxon>Thalassiosirales</taxon>
        <taxon>Skeletonemataceae</taxon>
        <taxon>Skeletonema</taxon>
        <taxon>Skeletonema marinoi-dohrnii complex</taxon>
    </lineage>
</organism>
<dbReference type="InterPro" id="IPR023211">
    <property type="entry name" value="DNA_pol_palm_dom_sf"/>
</dbReference>
<dbReference type="Gene3D" id="1.10.132.60">
    <property type="entry name" value="DNA polymerase family B, C-terminal domain"/>
    <property type="match status" value="1"/>
</dbReference>
<dbReference type="GO" id="GO:0042276">
    <property type="term" value="P:error-prone translesion synthesis"/>
    <property type="evidence" value="ECO:0007669"/>
    <property type="project" value="TreeGrafter"/>
</dbReference>
<dbReference type="InterPro" id="IPR012337">
    <property type="entry name" value="RNaseH-like_sf"/>
</dbReference>
<feature type="region of interest" description="Disordered" evidence="6">
    <location>
        <begin position="45"/>
        <end position="93"/>
    </location>
</feature>
<feature type="region of interest" description="Disordered" evidence="6">
    <location>
        <begin position="538"/>
        <end position="562"/>
    </location>
</feature>
<dbReference type="Proteomes" id="UP001224775">
    <property type="component" value="Unassembled WGS sequence"/>
</dbReference>
<feature type="region of interest" description="Disordered" evidence="6">
    <location>
        <begin position="975"/>
        <end position="1044"/>
    </location>
</feature>
<dbReference type="SMART" id="SM00486">
    <property type="entry name" value="POLBc"/>
    <property type="match status" value="1"/>
</dbReference>
<feature type="region of interest" description="Disordered" evidence="6">
    <location>
        <begin position="1388"/>
        <end position="1422"/>
    </location>
</feature>
<feature type="region of interest" description="Disordered" evidence="6">
    <location>
        <begin position="138"/>
        <end position="176"/>
    </location>
</feature>
<reference evidence="8" key="1">
    <citation type="submission" date="2023-06" db="EMBL/GenBank/DDBJ databases">
        <title>Survivors Of The Sea: Transcriptome response of Skeletonema marinoi to long-term dormancy.</title>
        <authorList>
            <person name="Pinder M.I.M."/>
            <person name="Kourtchenko O."/>
            <person name="Robertson E.K."/>
            <person name="Larsson T."/>
            <person name="Maumus F."/>
            <person name="Osuna-Cruz C.M."/>
            <person name="Vancaester E."/>
            <person name="Stenow R."/>
            <person name="Vandepoele K."/>
            <person name="Ploug H."/>
            <person name="Bruchert V."/>
            <person name="Godhe A."/>
            <person name="Topel M."/>
        </authorList>
    </citation>
    <scope>NUCLEOTIDE SEQUENCE</scope>
    <source>
        <strain evidence="8">R05AC</strain>
    </source>
</reference>
<evidence type="ECO:0000256" key="6">
    <source>
        <dbReference type="SAM" id="MobiDB-lite"/>
    </source>
</evidence>
<dbReference type="PRINTS" id="PR00106">
    <property type="entry name" value="DNAPOLB"/>
</dbReference>
<evidence type="ECO:0000256" key="3">
    <source>
        <dbReference type="ARBA" id="ARBA00022679"/>
    </source>
</evidence>
<dbReference type="SUPFAM" id="SSF53098">
    <property type="entry name" value="Ribonuclease H-like"/>
    <property type="match status" value="1"/>
</dbReference>
<dbReference type="Gene3D" id="3.30.420.10">
    <property type="entry name" value="Ribonuclease H-like superfamily/Ribonuclease H"/>
    <property type="match status" value="1"/>
</dbReference>
<gene>
    <name evidence="8" type="ORF">QTG54_006506</name>
</gene>
<feature type="domain" description="DNA-directed DNA polymerase family B multifunctional" evidence="7">
    <location>
        <begin position="1455"/>
        <end position="1891"/>
    </location>
</feature>
<keyword evidence="3 8" id="KW-0808">Transferase</keyword>
<dbReference type="PROSITE" id="PS00116">
    <property type="entry name" value="DNA_POLYMERASE_B"/>
    <property type="match status" value="1"/>
</dbReference>
<keyword evidence="4 8" id="KW-0548">Nucleotidyltransferase</keyword>
<feature type="compositionally biased region" description="Low complexity" evidence="6">
    <location>
        <begin position="1033"/>
        <end position="1044"/>
    </location>
</feature>
<feature type="region of interest" description="Disordered" evidence="6">
    <location>
        <begin position="1209"/>
        <end position="1242"/>
    </location>
</feature>
<dbReference type="GO" id="GO:0003677">
    <property type="term" value="F:DNA binding"/>
    <property type="evidence" value="ECO:0007669"/>
    <property type="project" value="InterPro"/>
</dbReference>
<dbReference type="GO" id="GO:0003887">
    <property type="term" value="F:DNA-directed DNA polymerase activity"/>
    <property type="evidence" value="ECO:0007669"/>
    <property type="project" value="UniProtKB-KW"/>
</dbReference>
<dbReference type="Gene3D" id="1.10.287.690">
    <property type="entry name" value="Helix hairpin bin"/>
    <property type="match status" value="1"/>
</dbReference>
<dbReference type="InterPro" id="IPR017964">
    <property type="entry name" value="DNA-dir_DNA_pol_B_CS"/>
</dbReference>
<dbReference type="SUPFAM" id="SSF56672">
    <property type="entry name" value="DNA/RNA polymerases"/>
    <property type="match status" value="1"/>
</dbReference>
<evidence type="ECO:0000256" key="4">
    <source>
        <dbReference type="ARBA" id="ARBA00022695"/>
    </source>
</evidence>
<dbReference type="GO" id="GO:0005634">
    <property type="term" value="C:nucleus"/>
    <property type="evidence" value="ECO:0007669"/>
    <property type="project" value="TreeGrafter"/>
</dbReference>
<feature type="compositionally biased region" description="Low complexity" evidence="6">
    <location>
        <begin position="82"/>
        <end position="93"/>
    </location>
</feature>
<evidence type="ECO:0000313" key="9">
    <source>
        <dbReference type="Proteomes" id="UP001224775"/>
    </source>
</evidence>
<accession>A0AAD8YC88</accession>
<dbReference type="EMBL" id="JATAAI010000010">
    <property type="protein sequence ID" value="KAK1742909.1"/>
    <property type="molecule type" value="Genomic_DNA"/>
</dbReference>
<dbReference type="Pfam" id="PF00136">
    <property type="entry name" value="DNA_pol_B"/>
    <property type="match status" value="1"/>
</dbReference>
<dbReference type="InterPro" id="IPR006172">
    <property type="entry name" value="DNA-dir_DNA_pol_B"/>
</dbReference>
<dbReference type="PANTHER" id="PTHR45812:SF1">
    <property type="entry name" value="DNA POLYMERASE ZETA CATALYTIC SUBUNIT"/>
    <property type="match status" value="1"/>
</dbReference>
<dbReference type="GO" id="GO:0000724">
    <property type="term" value="P:double-strand break repair via homologous recombination"/>
    <property type="evidence" value="ECO:0007669"/>
    <property type="project" value="TreeGrafter"/>
</dbReference>
<evidence type="ECO:0000256" key="5">
    <source>
        <dbReference type="ARBA" id="ARBA00022932"/>
    </source>
</evidence>
<dbReference type="InterPro" id="IPR006134">
    <property type="entry name" value="DNA-dir_DNA_pol_B_multi_dom"/>
</dbReference>
<feature type="region of interest" description="Disordered" evidence="6">
    <location>
        <begin position="630"/>
        <end position="651"/>
    </location>
</feature>
<dbReference type="InterPro" id="IPR043502">
    <property type="entry name" value="DNA/RNA_pol_sf"/>
</dbReference>
<feature type="compositionally biased region" description="Polar residues" evidence="6">
    <location>
        <begin position="1408"/>
        <end position="1420"/>
    </location>
</feature>
<dbReference type="Gene3D" id="3.30.342.10">
    <property type="entry name" value="DNA Polymerase, chain B, domain 1"/>
    <property type="match status" value="1"/>
</dbReference>
<dbReference type="InterPro" id="IPR042087">
    <property type="entry name" value="DNA_pol_B_thumb"/>
</dbReference>
<dbReference type="InterPro" id="IPR030559">
    <property type="entry name" value="PolZ_Rev3"/>
</dbReference>
<dbReference type="Gene3D" id="3.90.1600.10">
    <property type="entry name" value="Palm domain of DNA polymerase"/>
    <property type="match status" value="1"/>
</dbReference>
<proteinExistence type="inferred from homology"/>
<comment type="similarity">
    <text evidence="1">Belongs to the DNA polymerase type-B family.</text>
</comment>
<evidence type="ECO:0000259" key="7">
    <source>
        <dbReference type="Pfam" id="PF00136"/>
    </source>
</evidence>
<feature type="region of interest" description="Disordered" evidence="6">
    <location>
        <begin position="822"/>
        <end position="846"/>
    </location>
</feature>
<dbReference type="InterPro" id="IPR036397">
    <property type="entry name" value="RNaseH_sf"/>
</dbReference>
<evidence type="ECO:0000313" key="8">
    <source>
        <dbReference type="EMBL" id="KAK1742909.1"/>
    </source>
</evidence>